<dbReference type="RefSeq" id="WP_067760370.1">
    <property type="nucleotide sequence ID" value="NZ_CP015772.1"/>
</dbReference>
<dbReference type="STRING" id="1176587.A8C56_20865"/>
<evidence type="ECO:0000313" key="1">
    <source>
        <dbReference type="EMBL" id="ANH83104.1"/>
    </source>
</evidence>
<sequence length="180" mass="21501">MTIFYFSDYIKPAGKKIKFVFIIIGRFFRVLFRRRKAITLLQLSYAERYLFDKSYLVIRYRFRNALWYNFKNIKRTTEQEILILNLKNVPVIPVELVVHGFFKKKKFLISVIAEKTVKSKLFKIELRKLNDTGKVIKAQLSNYSKLAVTTPNIQLKHSRVKLRYPNIQLNHSLFSQTDFI</sequence>
<organism evidence="1 2">
    <name type="scientific">Niabella ginsenosidivorans</name>
    <dbReference type="NCBI Taxonomy" id="1176587"/>
    <lineage>
        <taxon>Bacteria</taxon>
        <taxon>Pseudomonadati</taxon>
        <taxon>Bacteroidota</taxon>
        <taxon>Chitinophagia</taxon>
        <taxon>Chitinophagales</taxon>
        <taxon>Chitinophagaceae</taxon>
        <taxon>Niabella</taxon>
    </lineage>
</organism>
<gene>
    <name evidence="1" type="ORF">A8C56_20865</name>
</gene>
<keyword evidence="2" id="KW-1185">Reference proteome</keyword>
<dbReference type="KEGG" id="nia:A8C56_20865"/>
<evidence type="ECO:0000313" key="2">
    <source>
        <dbReference type="Proteomes" id="UP000077667"/>
    </source>
</evidence>
<proteinExistence type="predicted"/>
<dbReference type="AlphaFoldDB" id="A0A1A9I9A3"/>
<accession>A0A1A9I9A3</accession>
<dbReference type="Proteomes" id="UP000077667">
    <property type="component" value="Chromosome"/>
</dbReference>
<dbReference type="EMBL" id="CP015772">
    <property type="protein sequence ID" value="ANH83104.1"/>
    <property type="molecule type" value="Genomic_DNA"/>
</dbReference>
<reference evidence="1 2" key="1">
    <citation type="submission" date="2016-05" db="EMBL/GenBank/DDBJ databases">
        <title>Niabella ginsenosidivorans BS26 whole genome sequencing.</title>
        <authorList>
            <person name="Im W.T."/>
            <person name="Siddiqi M.Z."/>
        </authorList>
    </citation>
    <scope>NUCLEOTIDE SEQUENCE [LARGE SCALE GENOMIC DNA]</scope>
    <source>
        <strain evidence="1 2">BS26</strain>
    </source>
</reference>
<protein>
    <submittedName>
        <fullName evidence="1">Uncharacterized protein</fullName>
    </submittedName>
</protein>
<name>A0A1A9I9A3_9BACT</name>
<dbReference type="OrthoDB" id="669038at2"/>